<dbReference type="Pfam" id="PF07282">
    <property type="entry name" value="Cas12f1-like_TNB"/>
    <property type="match status" value="1"/>
</dbReference>
<keyword evidence="5" id="KW-0862">Zinc</keyword>
<dbReference type="PANTHER" id="PTHR30405">
    <property type="entry name" value="TRANSPOSASE"/>
    <property type="match status" value="1"/>
</dbReference>
<dbReference type="AlphaFoldDB" id="A0A348AGG1"/>
<dbReference type="GO" id="GO:0046872">
    <property type="term" value="F:metal ion binding"/>
    <property type="evidence" value="ECO:0007669"/>
    <property type="project" value="UniProtKB-KW"/>
</dbReference>
<feature type="domain" description="Cas12f1-like TNB" evidence="10">
    <location>
        <begin position="296"/>
        <end position="363"/>
    </location>
</feature>
<keyword evidence="13" id="KW-1185">Reference proteome</keyword>
<dbReference type="RefSeq" id="WP_126306679.1">
    <property type="nucleotide sequence ID" value="NZ_AP018449.1"/>
</dbReference>
<keyword evidence="3" id="KW-0815">Transposition</keyword>
<evidence type="ECO:0000256" key="1">
    <source>
        <dbReference type="ARBA" id="ARBA00008761"/>
    </source>
</evidence>
<dbReference type="GO" id="GO:0003677">
    <property type="term" value="F:DNA binding"/>
    <property type="evidence" value="ECO:0007669"/>
    <property type="project" value="UniProtKB-KW"/>
</dbReference>
<organism evidence="12 13">
    <name type="scientific">Methylomusa anaerophila</name>
    <dbReference type="NCBI Taxonomy" id="1930071"/>
    <lineage>
        <taxon>Bacteria</taxon>
        <taxon>Bacillati</taxon>
        <taxon>Bacillota</taxon>
        <taxon>Negativicutes</taxon>
        <taxon>Selenomonadales</taxon>
        <taxon>Sporomusaceae</taxon>
        <taxon>Methylomusa</taxon>
    </lineage>
</organism>
<dbReference type="GO" id="GO:0032196">
    <property type="term" value="P:transposition"/>
    <property type="evidence" value="ECO:0007669"/>
    <property type="project" value="UniProtKB-KW"/>
</dbReference>
<name>A0A348AGG1_9FIRM</name>
<reference evidence="12 13" key="1">
    <citation type="journal article" date="2018" name="Int. J. Syst. Evol. Microbiol.">
        <title>Methylomusa anaerophila gen. nov., sp. nov., an anaerobic methanol-utilizing bacterium isolated from a microbial fuel cell.</title>
        <authorList>
            <person name="Amano N."/>
            <person name="Yamamuro A."/>
            <person name="Miyahara M."/>
            <person name="Kouzuma A."/>
            <person name="Abe T."/>
            <person name="Watanabe K."/>
        </authorList>
    </citation>
    <scope>NUCLEOTIDE SEQUENCE [LARGE SCALE GENOMIC DNA]</scope>
    <source>
        <strain evidence="12 13">MMFC1</strain>
    </source>
</reference>
<evidence type="ECO:0000256" key="4">
    <source>
        <dbReference type="ARBA" id="ARBA00022723"/>
    </source>
</evidence>
<keyword evidence="7" id="KW-0233">DNA recombination</keyword>
<accession>A0A348AGG1</accession>
<dbReference type="EMBL" id="AP018449">
    <property type="protein sequence ID" value="BBB90159.1"/>
    <property type="molecule type" value="Genomic_DNA"/>
</dbReference>
<evidence type="ECO:0000256" key="7">
    <source>
        <dbReference type="ARBA" id="ARBA00023172"/>
    </source>
</evidence>
<dbReference type="OrthoDB" id="1551477at2"/>
<evidence type="ECO:0000256" key="5">
    <source>
        <dbReference type="ARBA" id="ARBA00022833"/>
    </source>
</evidence>
<evidence type="ECO:0000256" key="6">
    <source>
        <dbReference type="ARBA" id="ARBA00023125"/>
    </source>
</evidence>
<evidence type="ECO:0000259" key="9">
    <source>
        <dbReference type="Pfam" id="PF01385"/>
    </source>
</evidence>
<dbReference type="Pfam" id="PF12323">
    <property type="entry name" value="HTH_OrfB_IS605"/>
    <property type="match status" value="1"/>
</dbReference>
<evidence type="ECO:0000259" key="11">
    <source>
        <dbReference type="Pfam" id="PF12323"/>
    </source>
</evidence>
<dbReference type="Pfam" id="PF01385">
    <property type="entry name" value="OrfB_IS605"/>
    <property type="match status" value="1"/>
</dbReference>
<keyword evidence="4" id="KW-0479">Metal-binding</keyword>
<evidence type="ECO:0000259" key="10">
    <source>
        <dbReference type="Pfam" id="PF07282"/>
    </source>
</evidence>
<proteinExistence type="inferred from homology"/>
<dbReference type="GO" id="GO:0006310">
    <property type="term" value="P:DNA recombination"/>
    <property type="evidence" value="ECO:0007669"/>
    <property type="project" value="UniProtKB-KW"/>
</dbReference>
<evidence type="ECO:0000313" key="12">
    <source>
        <dbReference type="EMBL" id="BBB90159.1"/>
    </source>
</evidence>
<evidence type="ECO:0000256" key="3">
    <source>
        <dbReference type="ARBA" id="ARBA00022578"/>
    </source>
</evidence>
<evidence type="ECO:0000256" key="2">
    <source>
        <dbReference type="ARBA" id="ARBA00011044"/>
    </source>
</evidence>
<dbReference type="KEGG" id="mana:MAMMFC1_00807"/>
<evidence type="ECO:0000256" key="8">
    <source>
        <dbReference type="SAM" id="MobiDB-lite"/>
    </source>
</evidence>
<dbReference type="Proteomes" id="UP000276437">
    <property type="component" value="Chromosome"/>
</dbReference>
<protein>
    <submittedName>
        <fullName evidence="12">Putative transposase</fullName>
    </submittedName>
</protein>
<dbReference type="NCBIfam" id="NF040570">
    <property type="entry name" value="guided_TnpB"/>
    <property type="match status" value="1"/>
</dbReference>
<dbReference type="InterPro" id="IPR051399">
    <property type="entry name" value="RNA-guided_DNA_endo/Transpos"/>
</dbReference>
<gene>
    <name evidence="12" type="ORF">MAMMFC1_00807</name>
</gene>
<dbReference type="InterPro" id="IPR001959">
    <property type="entry name" value="Transposase"/>
</dbReference>
<dbReference type="InterPro" id="IPR021027">
    <property type="entry name" value="Transposase_put_HTH"/>
</dbReference>
<evidence type="ECO:0000313" key="13">
    <source>
        <dbReference type="Proteomes" id="UP000276437"/>
    </source>
</evidence>
<sequence>MNKAYKYRLYPDPEQKNLINKTFGCVRFVYNKMLANRKEIYEQFKDDKEALKAQKYLLPADFKKEFEWLKEVDSLALANAQLNLQTAYKNFFRDKIIGFPKFKSKHHSRKSYTTNNQGGTIRLVDNKTIRLPKLKDVRIKLHRQMPLQAAIKSATISKTPTGKYYIAILVEYETKIKPVTPKPETVLGLDYSSKSLFVDSQANNADYPKFYRKAEEKLRKAQRKLSKRKKEGKNREKQRRKVAKLHEKVANQRKDFLHKLSRQIANVYTAIAIEELNMRGMAQSLNLAKSTNDNGFGMLKTFLTYKLAEQGKQLVVIDKWFPSSKKCSFCGNENKELTLADRAWTCSHCGAELDRDINAAINIKNEGCRILNIA</sequence>
<dbReference type="NCBIfam" id="TIGR01766">
    <property type="entry name" value="IS200/IS605 family accessory protein TnpB-like domain"/>
    <property type="match status" value="1"/>
</dbReference>
<feature type="region of interest" description="Disordered" evidence="8">
    <location>
        <begin position="221"/>
        <end position="241"/>
    </location>
</feature>
<dbReference type="PANTHER" id="PTHR30405:SF25">
    <property type="entry name" value="RNA-GUIDED DNA ENDONUCLEASE INSQ-RELATED"/>
    <property type="match status" value="1"/>
</dbReference>
<feature type="domain" description="Transposase putative helix-turn-helix" evidence="11">
    <location>
        <begin position="1"/>
        <end position="45"/>
    </location>
</feature>
<keyword evidence="6" id="KW-0238">DNA-binding</keyword>
<comment type="similarity">
    <text evidence="2">In the N-terminal section; belongs to the transposase 2 family.</text>
</comment>
<feature type="domain" description="Probable transposase IS891/IS1136/IS1341" evidence="9">
    <location>
        <begin position="169"/>
        <end position="284"/>
    </location>
</feature>
<dbReference type="InterPro" id="IPR010095">
    <property type="entry name" value="Cas12f1-like_TNB"/>
</dbReference>
<comment type="similarity">
    <text evidence="1">In the C-terminal section; belongs to the transposase 35 family.</text>
</comment>